<dbReference type="SUPFAM" id="SSF46689">
    <property type="entry name" value="Homeodomain-like"/>
    <property type="match status" value="1"/>
</dbReference>
<evidence type="ECO:0000313" key="5">
    <source>
        <dbReference type="Proteomes" id="UP000297597"/>
    </source>
</evidence>
<dbReference type="PRINTS" id="PR00455">
    <property type="entry name" value="HTHTETR"/>
</dbReference>
<dbReference type="EMBL" id="QFFZ01000002">
    <property type="protein sequence ID" value="TEB13310.1"/>
    <property type="molecule type" value="Genomic_DNA"/>
</dbReference>
<dbReference type="Proteomes" id="UP000297597">
    <property type="component" value="Unassembled WGS sequence"/>
</dbReference>
<dbReference type="Gene3D" id="1.10.10.60">
    <property type="entry name" value="Homeodomain-like"/>
    <property type="match status" value="1"/>
</dbReference>
<dbReference type="GO" id="GO:0003677">
    <property type="term" value="F:DNA binding"/>
    <property type="evidence" value="ECO:0007669"/>
    <property type="project" value="UniProtKB-UniRule"/>
</dbReference>
<protein>
    <submittedName>
        <fullName evidence="4">Fatty acid metabolism regulator protein</fullName>
    </submittedName>
</protein>
<dbReference type="PANTHER" id="PTHR43479">
    <property type="entry name" value="ACREF/ENVCD OPERON REPRESSOR-RELATED"/>
    <property type="match status" value="1"/>
</dbReference>
<sequence>MRNKINKSDLIMKAALEIFANKNFKDVTISEIAERAGVAVGTVYEYFNNKEDLYFSIPQKTSEHFNEQLGLHLEGLYSPVEKIRKFIWFYLHYLENHPIYTELLLMELRVNKNFFNTGHHRGLSDGTTEILKLIEEGQQQGEIRNDISPYLIRHLILGVLEHITTYWVLKGKKGDLVSFSKDTAELVLSGITLKLDSTSGVI</sequence>
<dbReference type="InterPro" id="IPR001647">
    <property type="entry name" value="HTH_TetR"/>
</dbReference>
<evidence type="ECO:0000256" key="2">
    <source>
        <dbReference type="PROSITE-ProRule" id="PRU00335"/>
    </source>
</evidence>
<dbReference type="InterPro" id="IPR036271">
    <property type="entry name" value="Tet_transcr_reg_TetR-rel_C_sf"/>
</dbReference>
<feature type="DNA-binding region" description="H-T-H motif" evidence="2">
    <location>
        <begin position="28"/>
        <end position="47"/>
    </location>
</feature>
<dbReference type="Gene3D" id="1.10.357.10">
    <property type="entry name" value="Tetracycline Repressor, domain 2"/>
    <property type="match status" value="1"/>
</dbReference>
<reference evidence="4 5" key="1">
    <citation type="journal article" date="2018" name="Environ. Microbiol.">
        <title>Novel energy conservation strategies and behaviour of Pelotomaculum schinkii driving syntrophic propionate catabolism.</title>
        <authorList>
            <person name="Hidalgo-Ahumada C.A.P."/>
            <person name="Nobu M.K."/>
            <person name="Narihiro T."/>
            <person name="Tamaki H."/>
            <person name="Liu W.T."/>
            <person name="Kamagata Y."/>
            <person name="Stams A.J.M."/>
            <person name="Imachi H."/>
            <person name="Sousa D.Z."/>
        </authorList>
    </citation>
    <scope>NUCLEOTIDE SEQUENCE [LARGE SCALE GENOMIC DNA]</scope>
    <source>
        <strain evidence="4 5">MGP</strain>
    </source>
</reference>
<dbReference type="PANTHER" id="PTHR43479:SF11">
    <property type="entry name" value="ACREF_ENVCD OPERON REPRESSOR-RELATED"/>
    <property type="match status" value="1"/>
</dbReference>
<dbReference type="SUPFAM" id="SSF48498">
    <property type="entry name" value="Tetracyclin repressor-like, C-terminal domain"/>
    <property type="match status" value="1"/>
</dbReference>
<dbReference type="RefSeq" id="WP_153189167.1">
    <property type="nucleotide sequence ID" value="NZ_QFFZ01000002.1"/>
</dbReference>
<dbReference type="Pfam" id="PF08359">
    <property type="entry name" value="TetR_C_4"/>
    <property type="match status" value="1"/>
</dbReference>
<evidence type="ECO:0000256" key="1">
    <source>
        <dbReference type="ARBA" id="ARBA00023125"/>
    </source>
</evidence>
<evidence type="ECO:0000313" key="4">
    <source>
        <dbReference type="EMBL" id="TEB13310.1"/>
    </source>
</evidence>
<evidence type="ECO:0000259" key="3">
    <source>
        <dbReference type="PROSITE" id="PS50977"/>
    </source>
</evidence>
<accession>A0A4Y7RX22</accession>
<organism evidence="4 5">
    <name type="scientific">Pelotomaculum propionicicum</name>
    <dbReference type="NCBI Taxonomy" id="258475"/>
    <lineage>
        <taxon>Bacteria</taxon>
        <taxon>Bacillati</taxon>
        <taxon>Bacillota</taxon>
        <taxon>Clostridia</taxon>
        <taxon>Eubacteriales</taxon>
        <taxon>Desulfotomaculaceae</taxon>
        <taxon>Pelotomaculum</taxon>
    </lineage>
</organism>
<keyword evidence="5" id="KW-1185">Reference proteome</keyword>
<feature type="domain" description="HTH tetR-type" evidence="3">
    <location>
        <begin position="5"/>
        <end position="65"/>
    </location>
</feature>
<gene>
    <name evidence="4" type="primary">fadR_2</name>
    <name evidence="4" type="ORF">Pmgp_00203</name>
</gene>
<comment type="caution">
    <text evidence="4">The sequence shown here is derived from an EMBL/GenBank/DDBJ whole genome shotgun (WGS) entry which is preliminary data.</text>
</comment>
<dbReference type="OrthoDB" id="9812993at2"/>
<dbReference type="Pfam" id="PF00440">
    <property type="entry name" value="TetR_N"/>
    <property type="match status" value="1"/>
</dbReference>
<dbReference type="AlphaFoldDB" id="A0A4Y7RX22"/>
<dbReference type="InterPro" id="IPR050624">
    <property type="entry name" value="HTH-type_Tx_Regulator"/>
</dbReference>
<dbReference type="InterPro" id="IPR013570">
    <property type="entry name" value="Tscrpt_reg_YsiA_C"/>
</dbReference>
<name>A0A4Y7RX22_9FIRM</name>
<dbReference type="PROSITE" id="PS50977">
    <property type="entry name" value="HTH_TETR_2"/>
    <property type="match status" value="1"/>
</dbReference>
<proteinExistence type="predicted"/>
<keyword evidence="1 2" id="KW-0238">DNA-binding</keyword>
<dbReference type="InterPro" id="IPR009057">
    <property type="entry name" value="Homeodomain-like_sf"/>
</dbReference>